<comment type="caution">
    <text evidence="1">The sequence shown here is derived from an EMBL/GenBank/DDBJ whole genome shotgun (WGS) entry which is preliminary data.</text>
</comment>
<sequence>MYSRIKERMKKQKLRVKQSEKIQELQAKYPNLDILKAFTYTRLNGKFEVENEDIEIFENIIKLLYKK</sequence>
<name>A0A0N0LTR5_9HELI</name>
<dbReference type="Proteomes" id="UP000037997">
    <property type="component" value="Unassembled WGS sequence"/>
</dbReference>
<dbReference type="AlphaFoldDB" id="A0A0N0LTR5"/>
<organism evidence="1 2">
    <name type="scientific">Helicobacter pullorum</name>
    <dbReference type="NCBI Taxonomy" id="35818"/>
    <lineage>
        <taxon>Bacteria</taxon>
        <taxon>Pseudomonadati</taxon>
        <taxon>Campylobacterota</taxon>
        <taxon>Epsilonproteobacteria</taxon>
        <taxon>Campylobacterales</taxon>
        <taxon>Helicobacteraceae</taxon>
        <taxon>Helicobacter</taxon>
    </lineage>
</organism>
<protein>
    <submittedName>
        <fullName evidence="1">Uncharacterized protein</fullName>
    </submittedName>
</protein>
<accession>A0A0N0LTR5</accession>
<evidence type="ECO:0000313" key="1">
    <source>
        <dbReference type="EMBL" id="KPH55529.1"/>
    </source>
</evidence>
<evidence type="ECO:0000313" key="2">
    <source>
        <dbReference type="Proteomes" id="UP000037997"/>
    </source>
</evidence>
<reference evidence="1 2" key="1">
    <citation type="submission" date="2014-06" db="EMBL/GenBank/DDBJ databases">
        <title>Helicobacter pullorum isolates in fresh chicken meat - phenotypic and genotypic features.</title>
        <authorList>
            <person name="Borges V."/>
            <person name="Santos A."/>
            <person name="Correia C.B."/>
            <person name="Saraiva M."/>
            <person name="Menard A."/>
            <person name="Vieira L."/>
            <person name="Sampaio D.A."/>
            <person name="Gomes J.P."/>
            <person name="Oleastro M."/>
        </authorList>
    </citation>
    <scope>NUCLEOTIDE SEQUENCE [LARGE SCALE GENOMIC DNA]</scope>
    <source>
        <strain evidence="1 2">229334/12</strain>
    </source>
</reference>
<dbReference type="EMBL" id="JNOC01000036">
    <property type="protein sequence ID" value="KPH55529.1"/>
    <property type="molecule type" value="Genomic_DNA"/>
</dbReference>
<gene>
    <name evidence="1" type="ORF">HPU229334_07810</name>
</gene>
<dbReference type="PATRIC" id="fig|35818.11.peg.1545"/>
<proteinExistence type="predicted"/>